<feature type="region of interest" description="Disordered" evidence="1">
    <location>
        <begin position="103"/>
        <end position="188"/>
    </location>
</feature>
<keyword evidence="3" id="KW-1185">Reference proteome</keyword>
<sequence>MSLLLAGVQSTILDIVTPDDLRILVESIDEDSRRGNFQRIFPSITSQKYLQFFDAQRYYNLLLQTWVLRYNRLEAKAIALTKTADHLISSISAPSFRIEDSRVTSVKKVSPRRRRSSGTKHTTKSRKRTSRRKGSIATVSTSLIGEEIPEVENEDDGQSDAGNEENKSIPIKSCSMGSLTTPGSSYGASITLPSHLTVQAESTPCTAGAGGAERDSGH</sequence>
<evidence type="ECO:0000313" key="2">
    <source>
        <dbReference type="EMBL" id="KAK2180873.1"/>
    </source>
</evidence>
<feature type="compositionally biased region" description="Acidic residues" evidence="1">
    <location>
        <begin position="147"/>
        <end position="158"/>
    </location>
</feature>
<accession>A0AAD9L040</accession>
<reference evidence="2" key="1">
    <citation type="journal article" date="2023" name="Mol. Biol. Evol.">
        <title>Third-Generation Sequencing Reveals the Adaptive Role of the Epigenome in Three Deep-Sea Polychaetes.</title>
        <authorList>
            <person name="Perez M."/>
            <person name="Aroh O."/>
            <person name="Sun Y."/>
            <person name="Lan Y."/>
            <person name="Juniper S.K."/>
            <person name="Young C.R."/>
            <person name="Angers B."/>
            <person name="Qian P.Y."/>
        </authorList>
    </citation>
    <scope>NUCLEOTIDE SEQUENCE</scope>
    <source>
        <strain evidence="2">R07B-5</strain>
    </source>
</reference>
<name>A0AAD9L040_RIDPI</name>
<gene>
    <name evidence="2" type="ORF">NP493_421g01050</name>
</gene>
<dbReference type="Proteomes" id="UP001209878">
    <property type="component" value="Unassembled WGS sequence"/>
</dbReference>
<dbReference type="AlphaFoldDB" id="A0AAD9L040"/>
<feature type="compositionally biased region" description="Basic residues" evidence="1">
    <location>
        <begin position="109"/>
        <end position="134"/>
    </location>
</feature>
<proteinExistence type="predicted"/>
<protein>
    <submittedName>
        <fullName evidence="2">Uncharacterized protein</fullName>
    </submittedName>
</protein>
<dbReference type="EMBL" id="JAODUO010000422">
    <property type="protein sequence ID" value="KAK2180873.1"/>
    <property type="molecule type" value="Genomic_DNA"/>
</dbReference>
<evidence type="ECO:0000256" key="1">
    <source>
        <dbReference type="SAM" id="MobiDB-lite"/>
    </source>
</evidence>
<organism evidence="2 3">
    <name type="scientific">Ridgeia piscesae</name>
    <name type="common">Tubeworm</name>
    <dbReference type="NCBI Taxonomy" id="27915"/>
    <lineage>
        <taxon>Eukaryota</taxon>
        <taxon>Metazoa</taxon>
        <taxon>Spiralia</taxon>
        <taxon>Lophotrochozoa</taxon>
        <taxon>Annelida</taxon>
        <taxon>Polychaeta</taxon>
        <taxon>Sedentaria</taxon>
        <taxon>Canalipalpata</taxon>
        <taxon>Sabellida</taxon>
        <taxon>Siboglinidae</taxon>
        <taxon>Ridgeia</taxon>
    </lineage>
</organism>
<comment type="caution">
    <text evidence="2">The sequence shown here is derived from an EMBL/GenBank/DDBJ whole genome shotgun (WGS) entry which is preliminary data.</text>
</comment>
<feature type="compositionally biased region" description="Polar residues" evidence="1">
    <location>
        <begin position="175"/>
        <end position="188"/>
    </location>
</feature>
<evidence type="ECO:0000313" key="3">
    <source>
        <dbReference type="Proteomes" id="UP001209878"/>
    </source>
</evidence>